<evidence type="ECO:0000256" key="2">
    <source>
        <dbReference type="ARBA" id="ARBA00007294"/>
    </source>
</evidence>
<keyword evidence="9 12" id="KW-0472">Membrane</keyword>
<keyword evidence="7 12" id="KW-1133">Transmembrane helix</keyword>
<evidence type="ECO:0000256" key="8">
    <source>
        <dbReference type="ARBA" id="ARBA00023128"/>
    </source>
</evidence>
<evidence type="ECO:0000256" key="5">
    <source>
        <dbReference type="ARBA" id="ARBA00022792"/>
    </source>
</evidence>
<dbReference type="Gene3D" id="1.20.1300.10">
    <property type="entry name" value="Fumarate reductase/succinate dehydrogenase, transmembrane subunit"/>
    <property type="match status" value="1"/>
</dbReference>
<evidence type="ECO:0000256" key="6">
    <source>
        <dbReference type="ARBA" id="ARBA00022946"/>
    </source>
</evidence>
<dbReference type="GeneID" id="5855329"/>
<keyword evidence="6 12" id="KW-0809">Transit peptide</keyword>
<dbReference type="RefSeq" id="XP_001731022.1">
    <property type="nucleotide sequence ID" value="XM_001730970.1"/>
</dbReference>
<evidence type="ECO:0000256" key="7">
    <source>
        <dbReference type="ARBA" id="ARBA00022989"/>
    </source>
</evidence>
<dbReference type="STRING" id="425265.A8Q0E5"/>
<dbReference type="KEGG" id="mgl:MGL_2021"/>
<comment type="caution">
    <text evidence="13">The sequence shown here is derived from an EMBL/GenBank/DDBJ whole genome shotgun (WGS) entry which is preliminary data.</text>
</comment>
<evidence type="ECO:0000256" key="10">
    <source>
        <dbReference type="PIRSR" id="PIRSR607992-1"/>
    </source>
</evidence>
<evidence type="ECO:0000256" key="11">
    <source>
        <dbReference type="PIRSR" id="PIRSR607992-2"/>
    </source>
</evidence>
<dbReference type="PANTHER" id="PTHR13337:SF2">
    <property type="entry name" value="SUCCINATE DEHYDROGENASE [UBIQUINONE] CYTOCHROME B SMALL SUBUNIT, MITOCHONDRIAL"/>
    <property type="match status" value="1"/>
</dbReference>
<dbReference type="GO" id="GO:0048039">
    <property type="term" value="F:ubiquinone binding"/>
    <property type="evidence" value="ECO:0007669"/>
    <property type="project" value="TreeGrafter"/>
</dbReference>
<dbReference type="PANTHER" id="PTHR13337">
    <property type="entry name" value="SUCCINATE DEHYDROGENASE"/>
    <property type="match status" value="1"/>
</dbReference>
<feature type="binding site" evidence="10">
    <location>
        <position position="129"/>
    </location>
    <ligand>
        <name>a ubiquinone</name>
        <dbReference type="ChEBI" id="CHEBI:16389"/>
        <note>ligand shared with IP/SDHB</note>
    </ligand>
</feature>
<evidence type="ECO:0000313" key="14">
    <source>
        <dbReference type="Proteomes" id="UP000008837"/>
    </source>
</evidence>
<feature type="transmembrane region" description="Helical" evidence="12">
    <location>
        <begin position="144"/>
        <end position="172"/>
    </location>
</feature>
<keyword evidence="8 12" id="KW-0496">Mitochondrion</keyword>
<keyword evidence="4 12" id="KW-0812">Transmembrane</keyword>
<dbReference type="InParanoid" id="A8Q0E5"/>
<keyword evidence="14" id="KW-1185">Reference proteome</keyword>
<dbReference type="GO" id="GO:0006121">
    <property type="term" value="P:mitochondrial electron transport, succinate to ubiquinone"/>
    <property type="evidence" value="ECO:0007669"/>
    <property type="project" value="TreeGrafter"/>
</dbReference>
<dbReference type="InterPro" id="IPR034804">
    <property type="entry name" value="SQR/QFR_C/D"/>
</dbReference>
<evidence type="ECO:0000256" key="1">
    <source>
        <dbReference type="ARBA" id="ARBA00004448"/>
    </source>
</evidence>
<comment type="caution">
    <text evidence="12">Lacks conserved residue(s) required for the propagation of feature annotation.</text>
</comment>
<dbReference type="GO" id="GO:0005743">
    <property type="term" value="C:mitochondrial inner membrane"/>
    <property type="evidence" value="ECO:0007669"/>
    <property type="project" value="UniProtKB-SubCell"/>
</dbReference>
<reference evidence="13 14" key="1">
    <citation type="journal article" date="2007" name="Proc. Natl. Acad. Sci. U.S.A.">
        <title>Dandruff-associated Malassezia genomes reveal convergent and divergent virulence traits shared with plant and human fungal pathogens.</title>
        <authorList>
            <person name="Xu J."/>
            <person name="Saunders C.W."/>
            <person name="Hu P."/>
            <person name="Grant R.A."/>
            <person name="Boekhout T."/>
            <person name="Kuramae E.E."/>
            <person name="Kronstad J.W."/>
            <person name="Deangelis Y.M."/>
            <person name="Reeder N.L."/>
            <person name="Johnstone K.R."/>
            <person name="Leland M."/>
            <person name="Fieno A.M."/>
            <person name="Begley W.M."/>
            <person name="Sun Y."/>
            <person name="Lacey M.P."/>
            <person name="Chaudhary T."/>
            <person name="Keough T."/>
            <person name="Chu L."/>
            <person name="Sears R."/>
            <person name="Yuan B."/>
            <person name="Dawson T.L.Jr."/>
        </authorList>
    </citation>
    <scope>NUCLEOTIDE SEQUENCE [LARGE SCALE GENOMIC DNA]</scope>
    <source>
        <strain evidence="14">ATCC MYA-4612 / CBS 7966</strain>
    </source>
</reference>
<dbReference type="Proteomes" id="UP000008837">
    <property type="component" value="Unassembled WGS sequence"/>
</dbReference>
<organism evidence="13 14">
    <name type="scientific">Malassezia globosa (strain ATCC MYA-4612 / CBS 7966)</name>
    <name type="common">Dandruff-associated fungus</name>
    <dbReference type="NCBI Taxonomy" id="425265"/>
    <lineage>
        <taxon>Eukaryota</taxon>
        <taxon>Fungi</taxon>
        <taxon>Dikarya</taxon>
        <taxon>Basidiomycota</taxon>
        <taxon>Ustilaginomycotina</taxon>
        <taxon>Malasseziomycetes</taxon>
        <taxon>Malasseziales</taxon>
        <taxon>Malasseziaceae</taxon>
        <taxon>Malassezia</taxon>
    </lineage>
</organism>
<dbReference type="GO" id="GO:0006099">
    <property type="term" value="P:tricarboxylic acid cycle"/>
    <property type="evidence" value="ECO:0007669"/>
    <property type="project" value="TreeGrafter"/>
</dbReference>
<feature type="binding site" description="axial binding residue" evidence="11">
    <location>
        <position position="117"/>
    </location>
    <ligand>
        <name>heme b</name>
        <dbReference type="ChEBI" id="CHEBI:60344"/>
        <note>ligand shared with SDHC</note>
    </ligand>
    <ligandPart>
        <name>Fe</name>
        <dbReference type="ChEBI" id="CHEBI:18248"/>
    </ligandPart>
</feature>
<evidence type="ECO:0000256" key="9">
    <source>
        <dbReference type="ARBA" id="ARBA00023136"/>
    </source>
</evidence>
<sequence length="232" mass="25557">MTMLSQVGLTKTLPSVGATRLMLQGSRGFHVARPLAVDASKPCSFGRPMTYPGGSYIKGTVNDPAEYPKPDAKHGSYHWAFERLVATALVPMFAVATVKHGACGVLDGALSATLLLHTHMGFGQVIVDYIDKRKYPKMGPMCKWILRAGTLAAAAGLYGMFSLSFVSSVWYLTAFRIQHKYVCAWFDPRWTSSARVILSVLNTNQRVCYFSTHFTYTDDVGITEMVAKLWTA</sequence>
<protein>
    <recommendedName>
        <fullName evidence="12">Succinate dehydrogenase [ubiquinone] cytochrome b small subunit</fullName>
    </recommendedName>
</protein>
<keyword evidence="5 12" id="KW-0999">Mitochondrion inner membrane</keyword>
<name>A8Q0E5_MALGO</name>
<comment type="subcellular location">
    <subcellularLocation>
        <location evidence="1 12">Mitochondrion inner membrane</location>
        <topology evidence="1 12">Multi-pass membrane protein</topology>
    </subcellularLocation>
</comment>
<keyword evidence="11" id="KW-0408">Iron</keyword>
<gene>
    <name evidence="13" type="ORF">MGL_2021</name>
</gene>
<accession>A8Q0E5</accession>
<keyword evidence="11" id="KW-0479">Metal-binding</keyword>
<dbReference type="VEuPathDB" id="FungiDB:MGL_2021"/>
<dbReference type="GO" id="GO:0046872">
    <property type="term" value="F:metal ion binding"/>
    <property type="evidence" value="ECO:0007669"/>
    <property type="project" value="UniProtKB-KW"/>
</dbReference>
<evidence type="ECO:0000256" key="4">
    <source>
        <dbReference type="ARBA" id="ARBA00022692"/>
    </source>
</evidence>
<dbReference type="EMBL" id="AAYY01000006">
    <property type="protein sequence ID" value="EDP43808.1"/>
    <property type="molecule type" value="Genomic_DNA"/>
</dbReference>
<evidence type="ECO:0000256" key="12">
    <source>
        <dbReference type="RuleBase" id="RU364031"/>
    </source>
</evidence>
<dbReference type="SUPFAM" id="SSF81343">
    <property type="entry name" value="Fumarate reductase respiratory complex transmembrane subunits"/>
    <property type="match status" value="1"/>
</dbReference>
<dbReference type="Pfam" id="PF05328">
    <property type="entry name" value="CybS"/>
    <property type="match status" value="1"/>
</dbReference>
<proteinExistence type="inferred from homology"/>
<evidence type="ECO:0000256" key="3">
    <source>
        <dbReference type="ARBA" id="ARBA00022448"/>
    </source>
</evidence>
<dbReference type="AlphaFoldDB" id="A8Q0E5"/>
<comment type="similarity">
    <text evidence="2 12">Belongs to the CybS family.</text>
</comment>
<keyword evidence="3" id="KW-0813">Transport</keyword>
<dbReference type="OrthoDB" id="18577at2759"/>
<dbReference type="InterPro" id="IPR007992">
    <property type="entry name" value="CybS"/>
</dbReference>
<dbReference type="GO" id="GO:0020037">
    <property type="term" value="F:heme binding"/>
    <property type="evidence" value="ECO:0007669"/>
    <property type="project" value="TreeGrafter"/>
</dbReference>
<evidence type="ECO:0000313" key="13">
    <source>
        <dbReference type="EMBL" id="EDP43808.1"/>
    </source>
</evidence>